<sequence length="72" mass="8063">MATDREIALEQALVAAFAAAEKLGIDHNTLHQESREIIQRHSKFVELDRPHVADARKELVGAWDQFKAIAGK</sequence>
<organism evidence="1 2">
    <name type="scientific">Pseudomonas syringae</name>
    <dbReference type="NCBI Taxonomy" id="317"/>
    <lineage>
        <taxon>Bacteria</taxon>
        <taxon>Pseudomonadati</taxon>
        <taxon>Pseudomonadota</taxon>
        <taxon>Gammaproteobacteria</taxon>
        <taxon>Pseudomonadales</taxon>
        <taxon>Pseudomonadaceae</taxon>
        <taxon>Pseudomonas</taxon>
    </lineage>
</organism>
<dbReference type="AlphaFoldDB" id="A0A3T0JU26"/>
<name>A0A3T0JU26_PSESX</name>
<reference evidence="1 2" key="1">
    <citation type="submission" date="2017-11" db="EMBL/GenBank/DDBJ databases">
        <title>Effect of PGPRs.</title>
        <authorList>
            <person name="Oliva R."/>
            <person name="Nong J."/>
            <person name="Roman V."/>
        </authorList>
    </citation>
    <scope>NUCLEOTIDE SEQUENCE [LARGE SCALE GENOMIC DNA]</scope>
    <source>
        <strain evidence="1">Inb918</strain>
    </source>
</reference>
<evidence type="ECO:0000313" key="1">
    <source>
        <dbReference type="EMBL" id="AZV26944.1"/>
    </source>
</evidence>
<accession>A0A3T0JU26</accession>
<protein>
    <submittedName>
        <fullName evidence="1">Uncharacterized protein</fullName>
    </submittedName>
</protein>
<proteinExistence type="predicted"/>
<gene>
    <name evidence="1" type="ORF">CT157_13315</name>
</gene>
<dbReference type="EMBL" id="CP024646">
    <property type="protein sequence ID" value="AZV26944.1"/>
    <property type="molecule type" value="Genomic_DNA"/>
</dbReference>
<evidence type="ECO:0000313" key="2">
    <source>
        <dbReference type="Proteomes" id="UP000282760"/>
    </source>
</evidence>
<dbReference type="Proteomes" id="UP000282760">
    <property type="component" value="Chromosome"/>
</dbReference>